<protein>
    <submittedName>
        <fullName evidence="4">FecR family protein</fullName>
    </submittedName>
</protein>
<gene>
    <name evidence="4" type="ORF">ACFFGA_08670</name>
</gene>
<keyword evidence="1" id="KW-1133">Transmembrane helix</keyword>
<evidence type="ECO:0000259" key="3">
    <source>
        <dbReference type="Pfam" id="PF16344"/>
    </source>
</evidence>
<evidence type="ECO:0000256" key="1">
    <source>
        <dbReference type="SAM" id="Phobius"/>
    </source>
</evidence>
<keyword evidence="1" id="KW-0472">Membrane</keyword>
<accession>A0ABV6Q8M0</accession>
<dbReference type="Pfam" id="PF16344">
    <property type="entry name" value="FecR_C"/>
    <property type="match status" value="1"/>
</dbReference>
<proteinExistence type="predicted"/>
<feature type="domain" description="Protein FecR C-terminal" evidence="3">
    <location>
        <begin position="233"/>
        <end position="297"/>
    </location>
</feature>
<feature type="domain" description="FecR protein" evidence="2">
    <location>
        <begin position="101"/>
        <end position="190"/>
    </location>
</feature>
<sequence length="305" mass="34647">MNKDKDILRWFNGDISTEEIKALYPKEDFSVLEKSAFYAKQFETPQVEAEKALAEFKTRSFNKNETKVIALNYKMLLRIAAVVVLMLTSSYFLFFNATASYTTDIAETTTFNLPDDSEVILNAKSQLSYNKKDWESERSLTLDGEAFFKVTKGEKFTVNTDAGSIQVLGTQFNVKERANYFEVKCYEGSVSVTYNGNASVLKPGKSVRIVNGKISVVKDFKAQKPSWINKESSFDNVPLWQVIEELKLQYNIKIKVAEEVNTAELFSGSFTHSDKNVALQAVTIPLKLSYRINGNEVEFYNYEAN</sequence>
<dbReference type="RefSeq" id="WP_386062576.1">
    <property type="nucleotide sequence ID" value="NZ_JBHLTQ010000004.1"/>
</dbReference>
<dbReference type="InterPro" id="IPR032508">
    <property type="entry name" value="FecR_C"/>
</dbReference>
<keyword evidence="5" id="KW-1185">Reference proteome</keyword>
<dbReference type="Gene3D" id="2.60.120.1440">
    <property type="match status" value="1"/>
</dbReference>
<organism evidence="4 5">
    <name type="scientific">Winogradskyella pulchriflava</name>
    <dbReference type="NCBI Taxonomy" id="1110688"/>
    <lineage>
        <taxon>Bacteria</taxon>
        <taxon>Pseudomonadati</taxon>
        <taxon>Bacteroidota</taxon>
        <taxon>Flavobacteriia</taxon>
        <taxon>Flavobacteriales</taxon>
        <taxon>Flavobacteriaceae</taxon>
        <taxon>Winogradskyella</taxon>
    </lineage>
</organism>
<dbReference type="Proteomes" id="UP001589832">
    <property type="component" value="Unassembled WGS sequence"/>
</dbReference>
<dbReference type="InterPro" id="IPR012373">
    <property type="entry name" value="Ferrdict_sens_TM"/>
</dbReference>
<dbReference type="Pfam" id="PF04773">
    <property type="entry name" value="FecR"/>
    <property type="match status" value="1"/>
</dbReference>
<feature type="transmembrane region" description="Helical" evidence="1">
    <location>
        <begin position="75"/>
        <end position="94"/>
    </location>
</feature>
<dbReference type="PANTHER" id="PTHR30273:SF2">
    <property type="entry name" value="PROTEIN FECR"/>
    <property type="match status" value="1"/>
</dbReference>
<dbReference type="EMBL" id="JBHLTQ010000004">
    <property type="protein sequence ID" value="MFC0604623.1"/>
    <property type="molecule type" value="Genomic_DNA"/>
</dbReference>
<evidence type="ECO:0000313" key="5">
    <source>
        <dbReference type="Proteomes" id="UP001589832"/>
    </source>
</evidence>
<evidence type="ECO:0000313" key="4">
    <source>
        <dbReference type="EMBL" id="MFC0604623.1"/>
    </source>
</evidence>
<dbReference type="InterPro" id="IPR006860">
    <property type="entry name" value="FecR"/>
</dbReference>
<dbReference type="PIRSF" id="PIRSF018266">
    <property type="entry name" value="FecR"/>
    <property type="match status" value="1"/>
</dbReference>
<dbReference type="Gene3D" id="3.55.50.30">
    <property type="match status" value="1"/>
</dbReference>
<comment type="caution">
    <text evidence="4">The sequence shown here is derived from an EMBL/GenBank/DDBJ whole genome shotgun (WGS) entry which is preliminary data.</text>
</comment>
<evidence type="ECO:0000259" key="2">
    <source>
        <dbReference type="Pfam" id="PF04773"/>
    </source>
</evidence>
<reference evidence="4 5" key="1">
    <citation type="submission" date="2024-09" db="EMBL/GenBank/DDBJ databases">
        <authorList>
            <person name="Sun Q."/>
            <person name="Mori K."/>
        </authorList>
    </citation>
    <scope>NUCLEOTIDE SEQUENCE [LARGE SCALE GENOMIC DNA]</scope>
    <source>
        <strain evidence="4 5">NCAIM B.02481</strain>
    </source>
</reference>
<keyword evidence="1" id="KW-0812">Transmembrane</keyword>
<name>A0ABV6Q8M0_9FLAO</name>
<dbReference type="PANTHER" id="PTHR30273">
    <property type="entry name" value="PERIPLASMIC SIGNAL SENSOR AND SIGMA FACTOR ACTIVATOR FECR-RELATED"/>
    <property type="match status" value="1"/>
</dbReference>